<protein>
    <submittedName>
        <fullName evidence="3">Signal protein</fullName>
    </submittedName>
</protein>
<gene>
    <name evidence="3" type="ORF">FXN63_07125</name>
</gene>
<evidence type="ECO:0000313" key="4">
    <source>
        <dbReference type="Proteomes" id="UP000325161"/>
    </source>
</evidence>
<keyword evidence="1" id="KW-0812">Transmembrane</keyword>
<feature type="transmembrane region" description="Helical" evidence="1">
    <location>
        <begin position="82"/>
        <end position="103"/>
    </location>
</feature>
<feature type="transmembrane region" description="Helical" evidence="1">
    <location>
        <begin position="12"/>
        <end position="31"/>
    </location>
</feature>
<dbReference type="KEGG" id="pacr:FXN63_07125"/>
<dbReference type="Pfam" id="PF03707">
    <property type="entry name" value="MHYT"/>
    <property type="match status" value="2"/>
</dbReference>
<feature type="transmembrane region" description="Helical" evidence="1">
    <location>
        <begin position="143"/>
        <end position="167"/>
    </location>
</feature>
<dbReference type="Proteomes" id="UP000325161">
    <property type="component" value="Chromosome"/>
</dbReference>
<feature type="transmembrane region" description="Helical" evidence="1">
    <location>
        <begin position="110"/>
        <end position="131"/>
    </location>
</feature>
<name>A0A5C0AYX4_9BURK</name>
<dbReference type="AlphaFoldDB" id="A0A5C0AYX4"/>
<dbReference type="GO" id="GO:0016020">
    <property type="term" value="C:membrane"/>
    <property type="evidence" value="ECO:0007669"/>
    <property type="project" value="UniProtKB-UniRule"/>
</dbReference>
<proteinExistence type="predicted"/>
<feature type="transmembrane region" description="Helical" evidence="1">
    <location>
        <begin position="214"/>
        <end position="236"/>
    </location>
</feature>
<feature type="domain" description="MHYT" evidence="2">
    <location>
        <begin position="11"/>
        <end position="200"/>
    </location>
</feature>
<evidence type="ECO:0000313" key="3">
    <source>
        <dbReference type="EMBL" id="QEI05637.1"/>
    </source>
</evidence>
<dbReference type="PROSITE" id="PS50924">
    <property type="entry name" value="MHYT"/>
    <property type="match status" value="1"/>
</dbReference>
<feature type="transmembrane region" description="Helical" evidence="1">
    <location>
        <begin position="179"/>
        <end position="202"/>
    </location>
</feature>
<keyword evidence="4" id="KW-1185">Reference proteome</keyword>
<accession>A0A5C0AYX4</accession>
<dbReference type="InterPro" id="IPR005330">
    <property type="entry name" value="MHYT_dom"/>
</dbReference>
<dbReference type="PANTHER" id="PTHR35152">
    <property type="entry name" value="DOMAIN SIGNALLING PROTEIN, PUTATIVE (AFU_ORTHOLOGUE AFUA_5G11310)-RELATED"/>
    <property type="match status" value="1"/>
</dbReference>
<dbReference type="OrthoDB" id="3763366at2"/>
<dbReference type="PANTHER" id="PTHR35152:SF1">
    <property type="entry name" value="DOMAIN SIGNALLING PROTEIN, PUTATIVE (AFU_ORTHOLOGUE AFUA_5G11310)-RELATED"/>
    <property type="match status" value="1"/>
</dbReference>
<organism evidence="3 4">
    <name type="scientific">Pigmentiphaga aceris</name>
    <dbReference type="NCBI Taxonomy" id="1940612"/>
    <lineage>
        <taxon>Bacteria</taxon>
        <taxon>Pseudomonadati</taxon>
        <taxon>Pseudomonadota</taxon>
        <taxon>Betaproteobacteria</taxon>
        <taxon>Burkholderiales</taxon>
        <taxon>Alcaligenaceae</taxon>
        <taxon>Pigmentiphaga</taxon>
    </lineage>
</organism>
<feature type="transmembrane region" description="Helical" evidence="1">
    <location>
        <begin position="43"/>
        <end position="62"/>
    </location>
</feature>
<evidence type="ECO:0000259" key="2">
    <source>
        <dbReference type="PROSITE" id="PS50924"/>
    </source>
</evidence>
<evidence type="ECO:0000256" key="1">
    <source>
        <dbReference type="PROSITE-ProRule" id="PRU00244"/>
    </source>
</evidence>
<keyword evidence="1" id="KW-1133">Transmembrane helix</keyword>
<reference evidence="3 4" key="1">
    <citation type="submission" date="2019-08" db="EMBL/GenBank/DDBJ databases">
        <title>Amphibian skin-associated Pigmentiphaga: genome sequence and occurrence across geography and hosts.</title>
        <authorList>
            <person name="Bletz M.C."/>
            <person name="Bunk B."/>
            <person name="Sproeer C."/>
            <person name="Biwer P."/>
            <person name="Reiter S."/>
            <person name="Rabemananjara F.C.E."/>
            <person name="Schulz S."/>
            <person name="Overmann J."/>
            <person name="Vences M."/>
        </authorList>
    </citation>
    <scope>NUCLEOTIDE SEQUENCE [LARGE SCALE GENOMIC DNA]</scope>
    <source>
        <strain evidence="3 4">Mada1488</strain>
    </source>
</reference>
<keyword evidence="1" id="KW-0472">Membrane</keyword>
<dbReference type="EMBL" id="CP043046">
    <property type="protein sequence ID" value="QEI05637.1"/>
    <property type="molecule type" value="Genomic_DNA"/>
</dbReference>
<sequence>MQSGDIISVSFRPGMFVLSFILSALGAYVALEATSKIRNEDGGLRVGYVLVGALALGGVTIWGMQFLGMAAQRYPFAVGYEFGLTFLTFVISVVVAGVALWYVGKSAFSAKTCIVSGCATGAVMAGVNYLGMDAVHTQGVLSWSVLGVGASILIAAVAATVSLWLAFNVESEAQRRTASVVMALSVGGSHYIGVLACTFIYVPKPGDSGLILEGAYLPYVVFALCLAMLGVMKLQLARAARVYQKRLEVRMNELLESRDTTHPG</sequence>